<name>A0ABD2B391_VESSQ</name>
<comment type="caution">
    <text evidence="1">The sequence shown here is derived from an EMBL/GenBank/DDBJ whole genome shotgun (WGS) entry which is preliminary data.</text>
</comment>
<accession>A0ABD2B391</accession>
<dbReference type="Proteomes" id="UP001607302">
    <property type="component" value="Unassembled WGS sequence"/>
</dbReference>
<reference evidence="1 2" key="1">
    <citation type="journal article" date="2024" name="Ann. Entomol. Soc. Am.">
        <title>Genomic analyses of the southern and eastern yellowjacket wasps (Hymenoptera: Vespidae) reveal evolutionary signatures of social life.</title>
        <authorList>
            <person name="Catto M.A."/>
            <person name="Caine P.B."/>
            <person name="Orr S.E."/>
            <person name="Hunt B.G."/>
            <person name="Goodisman M.A.D."/>
        </authorList>
    </citation>
    <scope>NUCLEOTIDE SEQUENCE [LARGE SCALE GENOMIC DNA]</scope>
    <source>
        <strain evidence="1">233</strain>
        <tissue evidence="1">Head and thorax</tissue>
    </source>
</reference>
<evidence type="ECO:0000313" key="1">
    <source>
        <dbReference type="EMBL" id="KAL2727131.1"/>
    </source>
</evidence>
<keyword evidence="2" id="KW-1185">Reference proteome</keyword>
<protein>
    <submittedName>
        <fullName evidence="1">Protein SFI1</fullName>
    </submittedName>
</protein>
<dbReference type="AlphaFoldDB" id="A0ABD2B391"/>
<dbReference type="PANTHER" id="PTHR22028">
    <property type="entry name" value="SFI1 SPINDLE BODY DOMAIN-CONTAINING PROTEIN-RELATED"/>
    <property type="match status" value="1"/>
</dbReference>
<dbReference type="EMBL" id="JAUDFV010000133">
    <property type="protein sequence ID" value="KAL2727131.1"/>
    <property type="molecule type" value="Genomic_DNA"/>
</dbReference>
<proteinExistence type="predicted"/>
<dbReference type="InterPro" id="IPR052270">
    <property type="entry name" value="CACF_protein"/>
</dbReference>
<sequence length="700" mass="86668">MQSTKDKYVVRSLELRSLRSWFKHLPLIYKSFNYVNNSEYYPYLCQNNQFNIGEIIQSDYINQRFIKFHTKLRRKYFESWKIYAIYKLRKRKALCEVNHIYRIKLQRNIFNILSKNIIKSNECYNKITQRRYFRIWRKYIKIIQMNKSLIKKSMIFCTKKYLQKFITIWKIFVLHRKEKNIFKKQLVDKVCKLYTSNLLHKYFIKWATIYNSAKVFKEQFQKILCNYKKKMLEKYYLAWTTYYHAKMQNKFLKERADQYHCQKLLKRYLKQFVLYIHKVHVDRRTMKMANTFYEFKVIVKIFSAWVEWYYQFLRMCNIMKKIQQTMENKMKQKIFLYWKSYIFHKKCMRRKLFLCLTKYHKKISTNTFNKLQDYVLYKKRKQTQMLSLSIRTVTIIVKIQNMYIEKWKKKLNIHMQEKRRMFLAIELYNNYISKQYLSLWKKFSQQHKLKLLQKKKLDEHASYFLLNKYIMIWKLKCEDNYQICKKEKLIISVIHKRIQKKYLMFWRKYIAQKIDKKRDIEYAKNINKKFLLQEGLKEILRHSLFTMQFHHESRIKYITLKVVGDFEILSKYFDRWISIVYLKEKLEFSLSEVKYINIKENIKNHSNENIRENNSLFNNDNISVIVPSLSLSSEDYRNDNKFKYVDTVSPFNYIRSNSDKLDTLFMYNMNNNLYSISLYNEKSVFPLPNNVKLLPPSAFY</sequence>
<dbReference type="PANTHER" id="PTHR22028:SF4">
    <property type="entry name" value="PROTEIN SFI1 HOMOLOG"/>
    <property type="match status" value="1"/>
</dbReference>
<gene>
    <name evidence="1" type="ORF">V1478_007409</name>
</gene>
<evidence type="ECO:0000313" key="2">
    <source>
        <dbReference type="Proteomes" id="UP001607302"/>
    </source>
</evidence>
<organism evidence="1 2">
    <name type="scientific">Vespula squamosa</name>
    <name type="common">Southern yellow jacket</name>
    <name type="synonym">Wasp</name>
    <dbReference type="NCBI Taxonomy" id="30214"/>
    <lineage>
        <taxon>Eukaryota</taxon>
        <taxon>Metazoa</taxon>
        <taxon>Ecdysozoa</taxon>
        <taxon>Arthropoda</taxon>
        <taxon>Hexapoda</taxon>
        <taxon>Insecta</taxon>
        <taxon>Pterygota</taxon>
        <taxon>Neoptera</taxon>
        <taxon>Endopterygota</taxon>
        <taxon>Hymenoptera</taxon>
        <taxon>Apocrita</taxon>
        <taxon>Aculeata</taxon>
        <taxon>Vespoidea</taxon>
        <taxon>Vespidae</taxon>
        <taxon>Vespinae</taxon>
        <taxon>Vespula</taxon>
    </lineage>
</organism>